<evidence type="ECO:0000313" key="3">
    <source>
        <dbReference type="Proteomes" id="UP000271227"/>
    </source>
</evidence>
<gene>
    <name evidence="2" type="ORF">BXY39_1125</name>
</gene>
<dbReference type="OrthoDB" id="9799428at2"/>
<dbReference type="PANTHER" id="PTHR33993">
    <property type="entry name" value="GLYOXALASE-RELATED"/>
    <property type="match status" value="1"/>
</dbReference>
<proteinExistence type="predicted"/>
<feature type="domain" description="VOC" evidence="1">
    <location>
        <begin position="17"/>
        <end position="133"/>
    </location>
</feature>
<dbReference type="InterPro" id="IPR037523">
    <property type="entry name" value="VOC_core"/>
</dbReference>
<dbReference type="SUPFAM" id="SSF54593">
    <property type="entry name" value="Glyoxalase/Bleomycin resistance protein/Dihydroxybiphenyl dioxygenase"/>
    <property type="match status" value="1"/>
</dbReference>
<dbReference type="Gene3D" id="3.10.180.10">
    <property type="entry name" value="2,3-Dihydroxybiphenyl 1,2-Dioxygenase, domain 1"/>
    <property type="match status" value="1"/>
</dbReference>
<sequence>MAETGGGASTETGRITGIGGIFVEGRDAAALMAWYRDVLGMPVGEYGANFTHKDDPKAQEAYSVWYAFKAGTEYLKPSDKGFMINFRVDDLDAFLARLKGRGVEPLADVQDTDEGRFAWILDPEGTKIELWQQKGGLPG</sequence>
<reference evidence="2 3" key="1">
    <citation type="submission" date="2018-10" db="EMBL/GenBank/DDBJ databases">
        <title>Genomic Encyclopedia of Archaeal and Bacterial Type Strains, Phase II (KMG-II): from individual species to whole genera.</title>
        <authorList>
            <person name="Goeker M."/>
        </authorList>
    </citation>
    <scope>NUCLEOTIDE SEQUENCE [LARGE SCALE GENOMIC DNA]</scope>
    <source>
        <strain evidence="2 3">DSM 25217</strain>
    </source>
</reference>
<dbReference type="GO" id="GO:0016829">
    <property type="term" value="F:lyase activity"/>
    <property type="evidence" value="ECO:0007669"/>
    <property type="project" value="UniProtKB-KW"/>
</dbReference>
<keyword evidence="2" id="KW-0456">Lyase</keyword>
<dbReference type="Proteomes" id="UP000271227">
    <property type="component" value="Unassembled WGS sequence"/>
</dbReference>
<dbReference type="EMBL" id="REFR01000010">
    <property type="protein sequence ID" value="RMB08492.1"/>
    <property type="molecule type" value="Genomic_DNA"/>
</dbReference>
<dbReference type="InterPro" id="IPR052164">
    <property type="entry name" value="Anthracycline_SecMetBiosynth"/>
</dbReference>
<dbReference type="AlphaFoldDB" id="A0A3M0CGL5"/>
<name>A0A3M0CGL5_9PROT</name>
<organism evidence="2 3">
    <name type="scientific">Eilatimonas milleporae</name>
    <dbReference type="NCBI Taxonomy" id="911205"/>
    <lineage>
        <taxon>Bacteria</taxon>
        <taxon>Pseudomonadati</taxon>
        <taxon>Pseudomonadota</taxon>
        <taxon>Alphaproteobacteria</taxon>
        <taxon>Kordiimonadales</taxon>
        <taxon>Kordiimonadaceae</taxon>
        <taxon>Eilatimonas</taxon>
    </lineage>
</organism>
<dbReference type="InterPro" id="IPR041581">
    <property type="entry name" value="Glyoxalase_6"/>
</dbReference>
<evidence type="ECO:0000313" key="2">
    <source>
        <dbReference type="EMBL" id="RMB08492.1"/>
    </source>
</evidence>
<dbReference type="InterPro" id="IPR029068">
    <property type="entry name" value="Glyas_Bleomycin-R_OHBP_Dase"/>
</dbReference>
<protein>
    <submittedName>
        <fullName evidence="2">Putative enzyme related to lactoylglutathione lyase</fullName>
    </submittedName>
</protein>
<dbReference type="InParanoid" id="A0A3M0CGL5"/>
<dbReference type="PROSITE" id="PS51819">
    <property type="entry name" value="VOC"/>
    <property type="match status" value="1"/>
</dbReference>
<evidence type="ECO:0000259" key="1">
    <source>
        <dbReference type="PROSITE" id="PS51819"/>
    </source>
</evidence>
<comment type="caution">
    <text evidence="2">The sequence shown here is derived from an EMBL/GenBank/DDBJ whole genome shotgun (WGS) entry which is preliminary data.</text>
</comment>
<dbReference type="RefSeq" id="WP_121937854.1">
    <property type="nucleotide sequence ID" value="NZ_REFR01000010.1"/>
</dbReference>
<dbReference type="PANTHER" id="PTHR33993:SF5">
    <property type="entry name" value="GLYOXALASE"/>
    <property type="match status" value="1"/>
</dbReference>
<keyword evidence="3" id="KW-1185">Reference proteome</keyword>
<dbReference type="Pfam" id="PF18029">
    <property type="entry name" value="Glyoxalase_6"/>
    <property type="match status" value="1"/>
</dbReference>
<accession>A0A3M0CGL5</accession>